<dbReference type="Proteomes" id="UP000054549">
    <property type="component" value="Unassembled WGS sequence"/>
</dbReference>
<dbReference type="EMBL" id="KN818282">
    <property type="protein sequence ID" value="KIL61603.1"/>
    <property type="molecule type" value="Genomic_DNA"/>
</dbReference>
<sequence length="92" mass="10299">MHSHPTCPSSSLRKWLASSDHLRRATKRASGMESRWSYRSALHLKAGLAFEKAEAASGQAGPEQHYKNPCLRRSLVYIRCKTPAGFSRSRAN</sequence>
<protein>
    <submittedName>
        <fullName evidence="1">Uncharacterized protein</fullName>
    </submittedName>
</protein>
<organism evidence="1 2">
    <name type="scientific">Amanita muscaria (strain Koide BX008)</name>
    <dbReference type="NCBI Taxonomy" id="946122"/>
    <lineage>
        <taxon>Eukaryota</taxon>
        <taxon>Fungi</taxon>
        <taxon>Dikarya</taxon>
        <taxon>Basidiomycota</taxon>
        <taxon>Agaricomycotina</taxon>
        <taxon>Agaricomycetes</taxon>
        <taxon>Agaricomycetidae</taxon>
        <taxon>Agaricales</taxon>
        <taxon>Pluteineae</taxon>
        <taxon>Amanitaceae</taxon>
        <taxon>Amanita</taxon>
    </lineage>
</organism>
<dbReference type="AlphaFoldDB" id="A0A0C2WYX3"/>
<keyword evidence="2" id="KW-1185">Reference proteome</keyword>
<accession>A0A0C2WYX3</accession>
<dbReference type="InParanoid" id="A0A0C2WYX3"/>
<name>A0A0C2WYX3_AMAMK</name>
<evidence type="ECO:0000313" key="2">
    <source>
        <dbReference type="Proteomes" id="UP000054549"/>
    </source>
</evidence>
<evidence type="ECO:0000313" key="1">
    <source>
        <dbReference type="EMBL" id="KIL61603.1"/>
    </source>
</evidence>
<gene>
    <name evidence="1" type="ORF">M378DRAFT_166722</name>
</gene>
<dbReference type="HOGENOM" id="CLU_2412787_0_0_1"/>
<reference evidence="1 2" key="1">
    <citation type="submission" date="2014-04" db="EMBL/GenBank/DDBJ databases">
        <title>Evolutionary Origins and Diversification of the Mycorrhizal Mutualists.</title>
        <authorList>
            <consortium name="DOE Joint Genome Institute"/>
            <consortium name="Mycorrhizal Genomics Consortium"/>
            <person name="Kohler A."/>
            <person name="Kuo A."/>
            <person name="Nagy L.G."/>
            <person name="Floudas D."/>
            <person name="Copeland A."/>
            <person name="Barry K.W."/>
            <person name="Cichocki N."/>
            <person name="Veneault-Fourrey C."/>
            <person name="LaButti K."/>
            <person name="Lindquist E.A."/>
            <person name="Lipzen A."/>
            <person name="Lundell T."/>
            <person name="Morin E."/>
            <person name="Murat C."/>
            <person name="Riley R."/>
            <person name="Ohm R."/>
            <person name="Sun H."/>
            <person name="Tunlid A."/>
            <person name="Henrissat B."/>
            <person name="Grigoriev I.V."/>
            <person name="Hibbett D.S."/>
            <person name="Martin F."/>
        </authorList>
    </citation>
    <scope>NUCLEOTIDE SEQUENCE [LARGE SCALE GENOMIC DNA]</scope>
    <source>
        <strain evidence="1 2">Koide BX008</strain>
    </source>
</reference>
<proteinExistence type="predicted"/>